<comment type="caution">
    <text evidence="1">The sequence shown here is derived from an EMBL/GenBank/DDBJ whole genome shotgun (WGS) entry which is preliminary data.</text>
</comment>
<evidence type="ECO:0000313" key="1">
    <source>
        <dbReference type="EMBL" id="PJC23642.1"/>
    </source>
</evidence>
<organism evidence="1 2">
    <name type="scientific">candidate division WWE3 bacterium CG_4_9_14_0_2_um_filter_35_11</name>
    <dbReference type="NCBI Taxonomy" id="1975077"/>
    <lineage>
        <taxon>Bacteria</taxon>
        <taxon>Katanobacteria</taxon>
    </lineage>
</organism>
<accession>A0A2M8ELM8</accession>
<reference evidence="2" key="1">
    <citation type="submission" date="2017-09" db="EMBL/GenBank/DDBJ databases">
        <title>Depth-based differentiation of microbial function through sediment-hosted aquifers and enrichment of novel symbionts in the deep terrestrial subsurface.</title>
        <authorList>
            <person name="Probst A.J."/>
            <person name="Ladd B."/>
            <person name="Jarett J.K."/>
            <person name="Geller-Mcgrath D.E."/>
            <person name="Sieber C.M.K."/>
            <person name="Emerson J.B."/>
            <person name="Anantharaman K."/>
            <person name="Thomas B.C."/>
            <person name="Malmstrom R."/>
            <person name="Stieglmeier M."/>
            <person name="Klingl A."/>
            <person name="Woyke T."/>
            <person name="Ryan C.M."/>
            <person name="Banfield J.F."/>
        </authorList>
    </citation>
    <scope>NUCLEOTIDE SEQUENCE [LARGE SCALE GENOMIC DNA]</scope>
</reference>
<gene>
    <name evidence="1" type="ORF">CO058_02690</name>
</gene>
<sequence length="300" mass="34130">MNQITSIIPVRDETTQIPQVSYIADPVQNGATGRYWAPSKPTNPNPGQHTIYVSEESYKDQEPPWICELDDDYISDRFLPFTNDLIFAYRRISNKANKERIINSEIQDILNESVREHEKSHLRQEIIYSLADIDTKIDLRKSNLDLAIELELKLDALKEIIAFLDQIDYLQKASQMSEQDILANIFGANLISGLRFQTPNKSALEILLNSISTKDYGLPNLGSKYILAILATILEDTDILEKLERQETTPKKVTENFANAITTMHLGNEAHNYRQGLLRKAHEKMAETTLKIVNAGKKEG</sequence>
<protein>
    <submittedName>
        <fullName evidence="1">Uncharacterized protein</fullName>
    </submittedName>
</protein>
<name>A0A2M8ELM8_UNCKA</name>
<evidence type="ECO:0000313" key="2">
    <source>
        <dbReference type="Proteomes" id="UP000229756"/>
    </source>
</evidence>
<dbReference type="Proteomes" id="UP000229756">
    <property type="component" value="Unassembled WGS sequence"/>
</dbReference>
<dbReference type="EMBL" id="PFSJ01000019">
    <property type="protein sequence ID" value="PJC23642.1"/>
    <property type="molecule type" value="Genomic_DNA"/>
</dbReference>
<proteinExistence type="predicted"/>
<dbReference type="AlphaFoldDB" id="A0A2M8ELM8"/>